<dbReference type="AlphaFoldDB" id="A0A5C2RYH1"/>
<keyword evidence="3" id="KW-1185">Reference proteome</keyword>
<organism evidence="2 3">
    <name type="scientific">Lentinus tigrinus ALCF2SS1-6</name>
    <dbReference type="NCBI Taxonomy" id="1328759"/>
    <lineage>
        <taxon>Eukaryota</taxon>
        <taxon>Fungi</taxon>
        <taxon>Dikarya</taxon>
        <taxon>Basidiomycota</taxon>
        <taxon>Agaricomycotina</taxon>
        <taxon>Agaricomycetes</taxon>
        <taxon>Polyporales</taxon>
        <taxon>Polyporaceae</taxon>
        <taxon>Lentinus</taxon>
    </lineage>
</organism>
<evidence type="ECO:0000256" key="1">
    <source>
        <dbReference type="SAM" id="MobiDB-lite"/>
    </source>
</evidence>
<evidence type="ECO:0008006" key="4">
    <source>
        <dbReference type="Google" id="ProtNLM"/>
    </source>
</evidence>
<proteinExistence type="predicted"/>
<reference evidence="2" key="1">
    <citation type="journal article" date="2018" name="Genome Biol. Evol.">
        <title>Genomics and development of Lentinus tigrinus, a white-rot wood-decaying mushroom with dimorphic fruiting bodies.</title>
        <authorList>
            <person name="Wu B."/>
            <person name="Xu Z."/>
            <person name="Knudson A."/>
            <person name="Carlson A."/>
            <person name="Chen N."/>
            <person name="Kovaka S."/>
            <person name="LaButti K."/>
            <person name="Lipzen A."/>
            <person name="Pennachio C."/>
            <person name="Riley R."/>
            <person name="Schakwitz W."/>
            <person name="Umezawa K."/>
            <person name="Ohm R.A."/>
            <person name="Grigoriev I.V."/>
            <person name="Nagy L.G."/>
            <person name="Gibbons J."/>
            <person name="Hibbett D."/>
        </authorList>
    </citation>
    <scope>NUCLEOTIDE SEQUENCE [LARGE SCALE GENOMIC DNA]</scope>
    <source>
        <strain evidence="2">ALCF2SS1-6</strain>
    </source>
</reference>
<feature type="compositionally biased region" description="Acidic residues" evidence="1">
    <location>
        <begin position="10"/>
        <end position="25"/>
    </location>
</feature>
<evidence type="ECO:0000313" key="3">
    <source>
        <dbReference type="Proteomes" id="UP000313359"/>
    </source>
</evidence>
<dbReference type="EMBL" id="ML122290">
    <property type="protein sequence ID" value="RPD56068.1"/>
    <property type="molecule type" value="Genomic_DNA"/>
</dbReference>
<dbReference type="Proteomes" id="UP000313359">
    <property type="component" value="Unassembled WGS sequence"/>
</dbReference>
<accession>A0A5C2RYH1</accession>
<protein>
    <recommendedName>
        <fullName evidence="4">BED-type domain-containing protein</fullName>
    </recommendedName>
</protein>
<feature type="region of interest" description="Disordered" evidence="1">
    <location>
        <begin position="1"/>
        <end position="41"/>
    </location>
</feature>
<gene>
    <name evidence="2" type="ORF">L227DRAFT_285464</name>
</gene>
<evidence type="ECO:0000313" key="2">
    <source>
        <dbReference type="EMBL" id="RPD56068.1"/>
    </source>
</evidence>
<sequence length="195" mass="21806">MPISSMPLGDEADSSDSDSDCDDLDNLPAYAFHPESDPEGDDCSAAAIDVWYFARALEMRPAPEVRPRPEDEPILTTKPKTPFIGCKACKKWKTYKNTKGGGITSTFRKHLRNNHSAVYQEVCRMLLSQGKLKCSTATAATSESNSSQTRDDVRPHEKFTHEGFLLRLMRWIVADDQVCYCAAEGWNFIDTHAIV</sequence>
<dbReference type="OrthoDB" id="3052539at2759"/>
<name>A0A5C2RYH1_9APHY</name>